<dbReference type="EMBL" id="BMFV01000020">
    <property type="protein sequence ID" value="GGH84149.1"/>
    <property type="molecule type" value="Genomic_DNA"/>
</dbReference>
<feature type="compositionally biased region" description="Polar residues" evidence="1">
    <location>
        <begin position="30"/>
        <end position="50"/>
    </location>
</feature>
<proteinExistence type="predicted"/>
<accession>A0A8J2ZXV5</accession>
<reference evidence="3" key="2">
    <citation type="submission" date="2020-09" db="EMBL/GenBank/DDBJ databases">
        <authorList>
            <person name="Sun Q."/>
            <person name="Zhou Y."/>
        </authorList>
    </citation>
    <scope>NUCLEOTIDE SEQUENCE</scope>
    <source>
        <strain evidence="3">CGMCC 1.12777</strain>
    </source>
</reference>
<evidence type="ECO:0000256" key="1">
    <source>
        <dbReference type="SAM" id="MobiDB-lite"/>
    </source>
</evidence>
<organism evidence="3 4">
    <name type="scientific">Pullulanibacillus pueri</name>
    <dbReference type="NCBI Taxonomy" id="1437324"/>
    <lineage>
        <taxon>Bacteria</taxon>
        <taxon>Bacillati</taxon>
        <taxon>Bacillota</taxon>
        <taxon>Bacilli</taxon>
        <taxon>Bacillales</taxon>
        <taxon>Sporolactobacillaceae</taxon>
        <taxon>Pullulanibacillus</taxon>
    </lineage>
</organism>
<feature type="chain" id="PRO_5038548220" evidence="2">
    <location>
        <begin position="23"/>
        <end position="306"/>
    </location>
</feature>
<keyword evidence="3" id="KW-0449">Lipoprotein</keyword>
<reference evidence="3" key="1">
    <citation type="journal article" date="2014" name="Int. J. Syst. Evol. Microbiol.">
        <title>Complete genome sequence of Corynebacterium casei LMG S-19264T (=DSM 44701T), isolated from a smear-ripened cheese.</title>
        <authorList>
            <consortium name="US DOE Joint Genome Institute (JGI-PGF)"/>
            <person name="Walter F."/>
            <person name="Albersmeier A."/>
            <person name="Kalinowski J."/>
            <person name="Ruckert C."/>
        </authorList>
    </citation>
    <scope>NUCLEOTIDE SEQUENCE</scope>
    <source>
        <strain evidence="3">CGMCC 1.12777</strain>
    </source>
</reference>
<keyword evidence="2" id="KW-0732">Signal</keyword>
<dbReference type="AlphaFoldDB" id="A0A8J2ZXV5"/>
<protein>
    <submittedName>
        <fullName evidence="3">Lipoprotein</fullName>
    </submittedName>
</protein>
<dbReference type="Proteomes" id="UP000656813">
    <property type="component" value="Unassembled WGS sequence"/>
</dbReference>
<name>A0A8J2ZXV5_9BACL</name>
<evidence type="ECO:0000256" key="2">
    <source>
        <dbReference type="SAM" id="SignalP"/>
    </source>
</evidence>
<evidence type="ECO:0000313" key="3">
    <source>
        <dbReference type="EMBL" id="GGH84149.1"/>
    </source>
</evidence>
<dbReference type="RefSeq" id="WP_188497860.1">
    <property type="nucleotide sequence ID" value="NZ_BMFV01000020.1"/>
</dbReference>
<feature type="region of interest" description="Disordered" evidence="1">
    <location>
        <begin position="26"/>
        <end position="97"/>
    </location>
</feature>
<gene>
    <name evidence="3" type="ORF">GCM10007096_26560</name>
</gene>
<sequence>MPTIIKLLIPLCLLVLPLAGCGSNKDANKNSDQATESHEGTSQTNPNTGKSEAENQAKDTQNNADSQTGQSSSSDSSQDDQGDSSQDAHQSSPPKTIHQAMEDTAHALKTSVPLILPTDASLAEGTYLTSVTKSEKWFYQVKLYEVDQPTEVNSGAAGKGKSIGTVEGTEYKNSAAAKKAITHYYQVDQPNIDLGHNIKGESSAGAGHSYIIWNEGRWSLSIDTPTDPANQTTQFDTGKTLAKEIVDYLESHTLPAPQSIGSITVHAWKDSPSITVFWQNHEMTYKISSQTDPLGVLKLAVSMKAF</sequence>
<feature type="compositionally biased region" description="Low complexity" evidence="1">
    <location>
        <begin position="83"/>
        <end position="92"/>
    </location>
</feature>
<evidence type="ECO:0000313" key="4">
    <source>
        <dbReference type="Proteomes" id="UP000656813"/>
    </source>
</evidence>
<comment type="caution">
    <text evidence="3">The sequence shown here is derived from an EMBL/GenBank/DDBJ whole genome shotgun (WGS) entry which is preliminary data.</text>
</comment>
<feature type="signal peptide" evidence="2">
    <location>
        <begin position="1"/>
        <end position="22"/>
    </location>
</feature>
<keyword evidence="4" id="KW-1185">Reference proteome</keyword>
<feature type="compositionally biased region" description="Low complexity" evidence="1">
    <location>
        <begin position="65"/>
        <end position="76"/>
    </location>
</feature>